<protein>
    <submittedName>
        <fullName evidence="3">Uncharacterized protein LOC112049948</fullName>
    </submittedName>
</protein>
<evidence type="ECO:0000256" key="1">
    <source>
        <dbReference type="SAM" id="SignalP"/>
    </source>
</evidence>
<dbReference type="KEGG" id="bany:112049948"/>
<sequence length="90" mass="9894">MARVCFVLLVCLIVACGFSEGFLIQGRNLDAVFTKDVPVPKDVVENKLALESEPIEVTVNKQCAKIGEFCMNHSDCCTNSCLGYMKRCVS</sequence>
<dbReference type="AlphaFoldDB" id="A0A6J1NFQ9"/>
<gene>
    <name evidence="3" type="primary">LOC112049948</name>
</gene>
<reference evidence="3" key="1">
    <citation type="submission" date="2025-08" db="UniProtKB">
        <authorList>
            <consortium name="RefSeq"/>
        </authorList>
    </citation>
    <scope>IDENTIFICATION</scope>
</reference>
<keyword evidence="1" id="KW-0732">Signal</keyword>
<dbReference type="Proteomes" id="UP001652582">
    <property type="component" value="Chromosome 10"/>
</dbReference>
<dbReference type="RefSeq" id="XP_023943793.1">
    <property type="nucleotide sequence ID" value="XM_024088025.2"/>
</dbReference>
<feature type="signal peptide" evidence="1">
    <location>
        <begin position="1"/>
        <end position="21"/>
    </location>
</feature>
<feature type="chain" id="PRO_5026833744" evidence="1">
    <location>
        <begin position="22"/>
        <end position="90"/>
    </location>
</feature>
<dbReference type="PROSITE" id="PS51257">
    <property type="entry name" value="PROKAR_LIPOPROTEIN"/>
    <property type="match status" value="1"/>
</dbReference>
<name>A0A6J1NFQ9_BICAN</name>
<dbReference type="GeneID" id="112049948"/>
<keyword evidence="2" id="KW-1185">Reference proteome</keyword>
<proteinExistence type="predicted"/>
<organism evidence="2 3">
    <name type="scientific">Bicyclus anynana</name>
    <name type="common">Squinting bush brown butterfly</name>
    <dbReference type="NCBI Taxonomy" id="110368"/>
    <lineage>
        <taxon>Eukaryota</taxon>
        <taxon>Metazoa</taxon>
        <taxon>Ecdysozoa</taxon>
        <taxon>Arthropoda</taxon>
        <taxon>Hexapoda</taxon>
        <taxon>Insecta</taxon>
        <taxon>Pterygota</taxon>
        <taxon>Neoptera</taxon>
        <taxon>Endopterygota</taxon>
        <taxon>Lepidoptera</taxon>
        <taxon>Glossata</taxon>
        <taxon>Ditrysia</taxon>
        <taxon>Papilionoidea</taxon>
        <taxon>Nymphalidae</taxon>
        <taxon>Satyrinae</taxon>
        <taxon>Satyrini</taxon>
        <taxon>Mycalesina</taxon>
        <taxon>Bicyclus</taxon>
    </lineage>
</organism>
<dbReference type="OrthoDB" id="7211176at2759"/>
<accession>A0A6J1NFQ9</accession>
<evidence type="ECO:0000313" key="3">
    <source>
        <dbReference type="RefSeq" id="XP_023943793.1"/>
    </source>
</evidence>
<evidence type="ECO:0000313" key="2">
    <source>
        <dbReference type="Proteomes" id="UP001652582"/>
    </source>
</evidence>